<sequence>MEVNDNACFLNQRGAFKSIASKLAPTLTRVNF</sequence>
<reference evidence="1 2" key="1">
    <citation type="submission" date="2019-09" db="EMBL/GenBank/DDBJ databases">
        <authorList>
            <person name="Chandra G."/>
            <person name="Truman W A."/>
        </authorList>
    </citation>
    <scope>NUCLEOTIDE SEQUENCE [LARGE SCALE GENOMIC DNA]</scope>
    <source>
        <strain evidence="1">PS833</strain>
    </source>
</reference>
<dbReference type="Proteomes" id="UP000409037">
    <property type="component" value="Unassembled WGS sequence"/>
</dbReference>
<dbReference type="AlphaFoldDB" id="A0A5E7CA36"/>
<accession>A0A5E7CA36</accession>
<name>A0A5E7CA36_PSEFL</name>
<evidence type="ECO:0000313" key="2">
    <source>
        <dbReference type="Proteomes" id="UP000409037"/>
    </source>
</evidence>
<proteinExistence type="predicted"/>
<dbReference type="EMBL" id="CABVHU010000004">
    <property type="protein sequence ID" value="VVN92581.1"/>
    <property type="molecule type" value="Genomic_DNA"/>
</dbReference>
<gene>
    <name evidence="1" type="ORF">PS833_01992</name>
</gene>
<organism evidence="1 2">
    <name type="scientific">Pseudomonas fluorescens</name>
    <dbReference type="NCBI Taxonomy" id="294"/>
    <lineage>
        <taxon>Bacteria</taxon>
        <taxon>Pseudomonadati</taxon>
        <taxon>Pseudomonadota</taxon>
        <taxon>Gammaproteobacteria</taxon>
        <taxon>Pseudomonadales</taxon>
        <taxon>Pseudomonadaceae</taxon>
        <taxon>Pseudomonas</taxon>
    </lineage>
</organism>
<evidence type="ECO:0000313" key="1">
    <source>
        <dbReference type="EMBL" id="VVN92581.1"/>
    </source>
</evidence>
<protein>
    <submittedName>
        <fullName evidence="1">Uncharacterized protein</fullName>
    </submittedName>
</protein>